<dbReference type="InterPro" id="IPR011010">
    <property type="entry name" value="DNA_brk_join_enz"/>
</dbReference>
<name>A0A6B3C1S6_9ACTN</name>
<dbReference type="Gene3D" id="1.10.443.10">
    <property type="entry name" value="Intergrase catalytic core"/>
    <property type="match status" value="1"/>
</dbReference>
<dbReference type="PROSITE" id="PS51898">
    <property type="entry name" value="TYR_RECOMBINASE"/>
    <property type="match status" value="1"/>
</dbReference>
<dbReference type="SUPFAM" id="SSF56349">
    <property type="entry name" value="DNA breaking-rejoining enzymes"/>
    <property type="match status" value="1"/>
</dbReference>
<sequence length="559" mass="61055">MPASRRAGGISKRCECRGPDGKLLSNACPQLTKKNHGAHAVRQELPPTAAGTRRTFRRTGYAKVTDAQGDLTKLQGILDLPGDDEDAARRVGDLLQDVMRRRLDIPEPVEVSRKLGVGVPLDGRTTVGDWLDQVMAKKATRTTTNHGYESHIRVHLKPAIGHLRLDRLGVGHVQDMFDAIDDRNDVTAAENAARHEQVARSKRGKPGAPKAAERAKLAAERAKLAEMPPFRRITGPATKQAIRRTLRMALNKAIAGQLITFNAAQHVELAPAARPKGLLWTDERVARWRETGAKPSPVMVWNPAQLGAFLDEAEGDRLYAFFHLIAHHGLRRGEGVGQDWANFSATRKTILVATEIVVDGWTPIETTPKTQDSASTVKIDAGTVAVLEEHRARQRAERDAWNARAAAEREQGKDTPDWVDTGKMFTTESGEWLHPDVVSKAFRRIMEAADLPPINLRDLRHGAAALVKAGGGDMNDAKVKLRHSTYVLTADTYMELFEEYEDELTEKAAAAVPRARRGQSEAPPPVAVPETGPDASQPASADVDDPTVRPGTDNAEGSA</sequence>
<evidence type="ECO:0000256" key="3">
    <source>
        <dbReference type="SAM" id="MobiDB-lite"/>
    </source>
</evidence>
<protein>
    <submittedName>
        <fullName evidence="5">Site-specific integrase</fullName>
    </submittedName>
</protein>
<dbReference type="GO" id="GO:0015074">
    <property type="term" value="P:DNA integration"/>
    <property type="evidence" value="ECO:0007669"/>
    <property type="project" value="InterPro"/>
</dbReference>
<keyword evidence="1" id="KW-0238">DNA-binding</keyword>
<feature type="region of interest" description="Disordered" evidence="3">
    <location>
        <begin position="508"/>
        <end position="559"/>
    </location>
</feature>
<reference evidence="5" key="1">
    <citation type="submission" date="2020-01" db="EMBL/GenBank/DDBJ databases">
        <title>Insect and environment-associated Actinomycetes.</title>
        <authorList>
            <person name="Currrie C."/>
            <person name="Chevrette M."/>
            <person name="Carlson C."/>
            <person name="Stubbendieck R."/>
            <person name="Wendt-Pienkowski E."/>
        </authorList>
    </citation>
    <scope>NUCLEOTIDE SEQUENCE</scope>
    <source>
        <strain evidence="5">SID12501</strain>
    </source>
</reference>
<dbReference type="InterPro" id="IPR013762">
    <property type="entry name" value="Integrase-like_cat_sf"/>
</dbReference>
<keyword evidence="2" id="KW-0233">DNA recombination</keyword>
<dbReference type="Gene3D" id="1.10.150.130">
    <property type="match status" value="1"/>
</dbReference>
<dbReference type="InterPro" id="IPR002104">
    <property type="entry name" value="Integrase_catalytic"/>
</dbReference>
<dbReference type="AlphaFoldDB" id="A0A6B3C1S6"/>
<proteinExistence type="predicted"/>
<accession>A0A6B3C1S6</accession>
<comment type="caution">
    <text evidence="5">The sequence shown here is derived from an EMBL/GenBank/DDBJ whole genome shotgun (WGS) entry which is preliminary data.</text>
</comment>
<dbReference type="GO" id="GO:0003677">
    <property type="term" value="F:DNA binding"/>
    <property type="evidence" value="ECO:0007669"/>
    <property type="project" value="UniProtKB-KW"/>
</dbReference>
<evidence type="ECO:0000313" key="5">
    <source>
        <dbReference type="EMBL" id="NEC90444.1"/>
    </source>
</evidence>
<dbReference type="InterPro" id="IPR010998">
    <property type="entry name" value="Integrase_recombinase_N"/>
</dbReference>
<dbReference type="EMBL" id="JAAGLU010000032">
    <property type="protein sequence ID" value="NEC90444.1"/>
    <property type="molecule type" value="Genomic_DNA"/>
</dbReference>
<dbReference type="GO" id="GO:0006310">
    <property type="term" value="P:DNA recombination"/>
    <property type="evidence" value="ECO:0007669"/>
    <property type="project" value="UniProtKB-KW"/>
</dbReference>
<evidence type="ECO:0000256" key="2">
    <source>
        <dbReference type="ARBA" id="ARBA00023172"/>
    </source>
</evidence>
<feature type="domain" description="Tyr recombinase" evidence="4">
    <location>
        <begin position="296"/>
        <end position="509"/>
    </location>
</feature>
<evidence type="ECO:0000256" key="1">
    <source>
        <dbReference type="ARBA" id="ARBA00023125"/>
    </source>
</evidence>
<dbReference type="RefSeq" id="WP_164320296.1">
    <property type="nucleotide sequence ID" value="NZ_JAAGLU010000032.1"/>
</dbReference>
<organism evidence="5">
    <name type="scientific">Streptomyces sp. SID12501</name>
    <dbReference type="NCBI Taxonomy" id="2706042"/>
    <lineage>
        <taxon>Bacteria</taxon>
        <taxon>Bacillati</taxon>
        <taxon>Actinomycetota</taxon>
        <taxon>Actinomycetes</taxon>
        <taxon>Kitasatosporales</taxon>
        <taxon>Streptomycetaceae</taxon>
        <taxon>Streptomyces</taxon>
    </lineage>
</organism>
<gene>
    <name evidence="5" type="ORF">G3I71_32630</name>
</gene>
<evidence type="ECO:0000259" key="4">
    <source>
        <dbReference type="PROSITE" id="PS51898"/>
    </source>
</evidence>